<keyword evidence="4 9" id="KW-0547">Nucleotide-binding</keyword>
<keyword evidence="2 10" id="KW-0723">Serine/threonine-protein kinase</keyword>
<keyword evidence="3" id="KW-0808">Transferase</keyword>
<dbReference type="InterPro" id="IPR000719">
    <property type="entry name" value="Prot_kinase_dom"/>
</dbReference>
<accession>A0A0P7B6M6</accession>
<comment type="similarity">
    <text evidence="10">Belongs to the protein kinase superfamily.</text>
</comment>
<keyword evidence="5" id="KW-0418">Kinase</keyword>
<dbReference type="Gene3D" id="3.30.200.20">
    <property type="entry name" value="Phosphorylase Kinase, domain 1"/>
    <property type="match status" value="1"/>
</dbReference>
<comment type="catalytic activity">
    <reaction evidence="8">
        <text>L-seryl-[protein] + ATP = O-phospho-L-seryl-[protein] + ADP + H(+)</text>
        <dbReference type="Rhea" id="RHEA:17989"/>
        <dbReference type="Rhea" id="RHEA-COMP:9863"/>
        <dbReference type="Rhea" id="RHEA-COMP:11604"/>
        <dbReference type="ChEBI" id="CHEBI:15378"/>
        <dbReference type="ChEBI" id="CHEBI:29999"/>
        <dbReference type="ChEBI" id="CHEBI:30616"/>
        <dbReference type="ChEBI" id="CHEBI:83421"/>
        <dbReference type="ChEBI" id="CHEBI:456216"/>
        <dbReference type="EC" id="2.7.11.1"/>
    </reaction>
</comment>
<dbReference type="AlphaFoldDB" id="A0A0P7B6M6"/>
<dbReference type="PANTHER" id="PTHR47634:SF9">
    <property type="entry name" value="PROTEIN KINASE DOMAIN-CONTAINING PROTEIN-RELATED"/>
    <property type="match status" value="1"/>
</dbReference>
<evidence type="ECO:0000313" key="12">
    <source>
        <dbReference type="EMBL" id="KPM45495.1"/>
    </source>
</evidence>
<comment type="caution">
    <text evidence="12">The sequence shown here is derived from an EMBL/GenBank/DDBJ whole genome shotgun (WGS) entry which is preliminary data.</text>
</comment>
<dbReference type="OrthoDB" id="5979581at2759"/>
<dbReference type="EMBL" id="LKCW01000007">
    <property type="protein sequence ID" value="KPM45495.1"/>
    <property type="molecule type" value="Genomic_DNA"/>
</dbReference>
<keyword evidence="6 9" id="KW-0067">ATP-binding</keyword>
<reference evidence="12 13" key="1">
    <citation type="submission" date="2015-09" db="EMBL/GenBank/DDBJ databases">
        <title>Draft genome of a European isolate of the apple canker pathogen Neonectria ditissima.</title>
        <authorList>
            <person name="Gomez-Cortecero A."/>
            <person name="Harrison R.J."/>
            <person name="Armitage A.D."/>
        </authorList>
    </citation>
    <scope>NUCLEOTIDE SEQUENCE [LARGE SCALE GENOMIC DNA]</scope>
    <source>
        <strain evidence="12 13">R09/05</strain>
    </source>
</reference>
<evidence type="ECO:0000259" key="11">
    <source>
        <dbReference type="PROSITE" id="PS50011"/>
    </source>
</evidence>
<evidence type="ECO:0000256" key="7">
    <source>
        <dbReference type="ARBA" id="ARBA00047899"/>
    </source>
</evidence>
<dbReference type="InterPro" id="IPR011009">
    <property type="entry name" value="Kinase-like_dom_sf"/>
</dbReference>
<proteinExistence type="inferred from homology"/>
<dbReference type="PROSITE" id="PS00107">
    <property type="entry name" value="PROTEIN_KINASE_ATP"/>
    <property type="match status" value="1"/>
</dbReference>
<dbReference type="Pfam" id="PF00069">
    <property type="entry name" value="Pkinase"/>
    <property type="match status" value="2"/>
</dbReference>
<dbReference type="SUPFAM" id="SSF56112">
    <property type="entry name" value="Protein kinase-like (PK-like)"/>
    <property type="match status" value="1"/>
</dbReference>
<feature type="binding site" evidence="9">
    <location>
        <position position="131"/>
    </location>
    <ligand>
        <name>ATP</name>
        <dbReference type="ChEBI" id="CHEBI:30616"/>
    </ligand>
</feature>
<dbReference type="GO" id="GO:0005524">
    <property type="term" value="F:ATP binding"/>
    <property type="evidence" value="ECO:0007669"/>
    <property type="project" value="UniProtKB-UniRule"/>
</dbReference>
<evidence type="ECO:0000256" key="1">
    <source>
        <dbReference type="ARBA" id="ARBA00012513"/>
    </source>
</evidence>
<dbReference type="STRING" id="78410.A0A0P7B6M6"/>
<evidence type="ECO:0000256" key="5">
    <source>
        <dbReference type="ARBA" id="ARBA00022777"/>
    </source>
</evidence>
<evidence type="ECO:0000256" key="2">
    <source>
        <dbReference type="ARBA" id="ARBA00022527"/>
    </source>
</evidence>
<dbReference type="PROSITE" id="PS00108">
    <property type="entry name" value="PROTEIN_KINASE_ST"/>
    <property type="match status" value="1"/>
</dbReference>
<evidence type="ECO:0000256" key="8">
    <source>
        <dbReference type="ARBA" id="ARBA00048679"/>
    </source>
</evidence>
<dbReference type="Gene3D" id="1.10.510.10">
    <property type="entry name" value="Transferase(Phosphotransferase) domain 1"/>
    <property type="match status" value="1"/>
</dbReference>
<dbReference type="GO" id="GO:0000245">
    <property type="term" value="P:spliceosomal complex assembly"/>
    <property type="evidence" value="ECO:0007669"/>
    <property type="project" value="TreeGrafter"/>
</dbReference>
<evidence type="ECO:0000313" key="13">
    <source>
        <dbReference type="Proteomes" id="UP000050424"/>
    </source>
</evidence>
<protein>
    <recommendedName>
        <fullName evidence="1">non-specific serine/threonine protein kinase</fullName>
        <ecNumber evidence="1">2.7.11.1</ecNumber>
    </recommendedName>
</protein>
<gene>
    <name evidence="12" type="ORF">AK830_g1090</name>
</gene>
<dbReference type="PROSITE" id="PS50011">
    <property type="entry name" value="PROTEIN_KINASE_DOM"/>
    <property type="match status" value="1"/>
</dbReference>
<dbReference type="Proteomes" id="UP000050424">
    <property type="component" value="Unassembled WGS sequence"/>
</dbReference>
<evidence type="ECO:0000256" key="3">
    <source>
        <dbReference type="ARBA" id="ARBA00022679"/>
    </source>
</evidence>
<name>A0A0P7B6M6_9HYPO</name>
<keyword evidence="13" id="KW-1185">Reference proteome</keyword>
<organism evidence="12 13">
    <name type="scientific">Neonectria ditissima</name>
    <dbReference type="NCBI Taxonomy" id="78410"/>
    <lineage>
        <taxon>Eukaryota</taxon>
        <taxon>Fungi</taxon>
        <taxon>Dikarya</taxon>
        <taxon>Ascomycota</taxon>
        <taxon>Pezizomycotina</taxon>
        <taxon>Sordariomycetes</taxon>
        <taxon>Hypocreomycetidae</taxon>
        <taxon>Hypocreales</taxon>
        <taxon>Nectriaceae</taxon>
        <taxon>Neonectria</taxon>
    </lineage>
</organism>
<evidence type="ECO:0000256" key="10">
    <source>
        <dbReference type="RuleBase" id="RU000304"/>
    </source>
</evidence>
<evidence type="ECO:0000256" key="6">
    <source>
        <dbReference type="ARBA" id="ARBA00022840"/>
    </source>
</evidence>
<dbReference type="GO" id="GO:0050684">
    <property type="term" value="P:regulation of mRNA processing"/>
    <property type="evidence" value="ECO:0007669"/>
    <property type="project" value="TreeGrafter"/>
</dbReference>
<evidence type="ECO:0000256" key="4">
    <source>
        <dbReference type="ARBA" id="ARBA00022741"/>
    </source>
</evidence>
<dbReference type="SMART" id="SM00220">
    <property type="entry name" value="S_TKc"/>
    <property type="match status" value="1"/>
</dbReference>
<dbReference type="GO" id="GO:0004674">
    <property type="term" value="F:protein serine/threonine kinase activity"/>
    <property type="evidence" value="ECO:0007669"/>
    <property type="project" value="UniProtKB-KW"/>
</dbReference>
<sequence>MLRWATFRPLRCSARALSHSNNHDCFSSRRTGRNPVQLFSRSFSLPRFANLYKFGFPKLESLPLDVPIDEENVTGYRWETYYHPNPGEILYGRYEMKVKIGYGSSSIVWLALDLAANSQGTSPSKKYVAIKIIANNYEGDDSWHEMAMSHHIATSKPYNPYQKAHQALLTATSHFIIPTRRGSHLCMVFDPMREPLWMFQRRLSNGGGVTQSCLPILKRHLRTILAGLEYLHSECKIIHTDLKTDNILMTFEDDSVLEKFVQEQAEHPMPRKILEGRVVYRCQSNFGDVKDKSILLKMTPKLADFGLAQDGSRPGPFINPIQPNRYHAPEVLLGTGWSYSADIWNFAILVWDLLTGQTLFFDPEKAGQPYSAARHLGEMIRVLGPVPRALLKQELEMRHWKWMPEVLNAEGKLCDNVADYYGGPFFSDDGDFLYSDLVTGTRKWEDEAPGCIPEHEKEAFFRFMRRMLCWQPEERPKAGELMNDPWLNDGLVGETEIRGS</sequence>
<comment type="catalytic activity">
    <reaction evidence="7">
        <text>L-threonyl-[protein] + ATP = O-phospho-L-threonyl-[protein] + ADP + H(+)</text>
        <dbReference type="Rhea" id="RHEA:46608"/>
        <dbReference type="Rhea" id="RHEA-COMP:11060"/>
        <dbReference type="Rhea" id="RHEA-COMP:11605"/>
        <dbReference type="ChEBI" id="CHEBI:15378"/>
        <dbReference type="ChEBI" id="CHEBI:30013"/>
        <dbReference type="ChEBI" id="CHEBI:30616"/>
        <dbReference type="ChEBI" id="CHEBI:61977"/>
        <dbReference type="ChEBI" id="CHEBI:456216"/>
        <dbReference type="EC" id="2.7.11.1"/>
    </reaction>
</comment>
<feature type="domain" description="Protein kinase" evidence="11">
    <location>
        <begin position="94"/>
        <end position="487"/>
    </location>
</feature>
<dbReference type="InterPro" id="IPR008271">
    <property type="entry name" value="Ser/Thr_kinase_AS"/>
</dbReference>
<evidence type="ECO:0000256" key="9">
    <source>
        <dbReference type="PROSITE-ProRule" id="PRU10141"/>
    </source>
</evidence>
<dbReference type="EC" id="2.7.11.1" evidence="1"/>
<dbReference type="InterPro" id="IPR051334">
    <property type="entry name" value="SRPK"/>
</dbReference>
<dbReference type="InterPro" id="IPR017441">
    <property type="entry name" value="Protein_kinase_ATP_BS"/>
</dbReference>
<dbReference type="PANTHER" id="PTHR47634">
    <property type="entry name" value="PROTEIN KINASE DOMAIN-CONTAINING PROTEIN-RELATED"/>
    <property type="match status" value="1"/>
</dbReference>